<sequence>MDSASALPLHEEGEAPLPPYAEWAKAVNGMSHTPPNHLPRSQEFIKYIIKVFRETFINCCWSVSASERALQQQHQRHQVPRCEQETFAALMLAFFD</sequence>
<evidence type="ECO:0000313" key="2">
    <source>
        <dbReference type="Proteomes" id="UP000606786"/>
    </source>
</evidence>
<keyword evidence="2" id="KW-1185">Reference proteome</keyword>
<protein>
    <submittedName>
        <fullName evidence="1">(Mediterranean fruit fly) hypothetical protein</fullName>
    </submittedName>
</protein>
<dbReference type="Proteomes" id="UP000606786">
    <property type="component" value="Unassembled WGS sequence"/>
</dbReference>
<gene>
    <name evidence="1" type="ORF">CCAP1982_LOCUS14385</name>
</gene>
<organism evidence="1 2">
    <name type="scientific">Ceratitis capitata</name>
    <name type="common">Mediterranean fruit fly</name>
    <name type="synonym">Tephritis capitata</name>
    <dbReference type="NCBI Taxonomy" id="7213"/>
    <lineage>
        <taxon>Eukaryota</taxon>
        <taxon>Metazoa</taxon>
        <taxon>Ecdysozoa</taxon>
        <taxon>Arthropoda</taxon>
        <taxon>Hexapoda</taxon>
        <taxon>Insecta</taxon>
        <taxon>Pterygota</taxon>
        <taxon>Neoptera</taxon>
        <taxon>Endopterygota</taxon>
        <taxon>Diptera</taxon>
        <taxon>Brachycera</taxon>
        <taxon>Muscomorpha</taxon>
        <taxon>Tephritoidea</taxon>
        <taxon>Tephritidae</taxon>
        <taxon>Ceratitis</taxon>
        <taxon>Ceratitis</taxon>
    </lineage>
</organism>
<dbReference type="AlphaFoldDB" id="A0A811V4Y1"/>
<name>A0A811V4Y1_CERCA</name>
<comment type="caution">
    <text evidence="1">The sequence shown here is derived from an EMBL/GenBank/DDBJ whole genome shotgun (WGS) entry which is preliminary data.</text>
</comment>
<proteinExistence type="predicted"/>
<dbReference type="EMBL" id="CAJHJT010000034">
    <property type="protein sequence ID" value="CAD7006050.1"/>
    <property type="molecule type" value="Genomic_DNA"/>
</dbReference>
<reference evidence="1" key="1">
    <citation type="submission" date="2020-11" db="EMBL/GenBank/DDBJ databases">
        <authorList>
            <person name="Whitehead M."/>
        </authorList>
    </citation>
    <scope>NUCLEOTIDE SEQUENCE</scope>
    <source>
        <strain evidence="1">EGII</strain>
    </source>
</reference>
<accession>A0A811V4Y1</accession>
<evidence type="ECO:0000313" key="1">
    <source>
        <dbReference type="EMBL" id="CAD7006050.1"/>
    </source>
</evidence>